<dbReference type="NCBIfam" id="TIGR03309">
    <property type="entry name" value="matur_yqeB"/>
    <property type="match status" value="1"/>
</dbReference>
<dbReference type="PANTHER" id="PTHR43777:SF1">
    <property type="entry name" value="MOLYBDENUM COFACTOR CYTIDYLYLTRANSFERASE"/>
    <property type="match status" value="1"/>
</dbReference>
<proteinExistence type="predicted"/>
<feature type="domain" description="MobA-like NTP transferase" evidence="1">
    <location>
        <begin position="5"/>
        <end position="158"/>
    </location>
</feature>
<dbReference type="OrthoDB" id="9815497at2"/>
<dbReference type="PANTHER" id="PTHR43777">
    <property type="entry name" value="MOLYBDENUM COFACTOR CYTIDYLYLTRANSFERASE"/>
    <property type="match status" value="1"/>
</dbReference>
<gene>
    <name evidence="2" type="ORF">CAAU_1756</name>
</gene>
<dbReference type="CDD" id="cd04182">
    <property type="entry name" value="GT_2_like_f"/>
    <property type="match status" value="1"/>
</dbReference>
<dbReference type="InterPro" id="IPR017695">
    <property type="entry name" value="Se-dep_Mo_hydrolase_YqeB"/>
</dbReference>
<evidence type="ECO:0000313" key="3">
    <source>
        <dbReference type="Proteomes" id="UP000007652"/>
    </source>
</evidence>
<dbReference type="EMBL" id="CAKP01000096">
    <property type="protein sequence ID" value="CCJ33840.1"/>
    <property type="molecule type" value="Genomic_DNA"/>
</dbReference>
<dbReference type="GO" id="GO:0016779">
    <property type="term" value="F:nucleotidyltransferase activity"/>
    <property type="evidence" value="ECO:0007669"/>
    <property type="project" value="UniProtKB-ARBA"/>
</dbReference>
<keyword evidence="3" id="KW-1185">Reference proteome</keyword>
<sequence>MVSIVILASGFSSRMNKDKLLLKYKDLPLIEWTIKNAVESKAGEVIVVYRDERVKEISKKYKVKCIFNPNAHLGQSEGIKLGLREIELKDGVMFLPGDMPLFKREDIDRLIDEYEMEKKIIVPTCLFEFRSPIIFPFRFSKNFFALQGDRGGKTFLKDFSHEIKEVHFKDVKIFQDVDIEKDLKDLDKRIVLIKGAGDIASGVALRLKRCGFKIIMTEIERPSVIRRRVAFASCVYEKSIKVEDTEGILVEKLTDIERAWREDKIPVLIDENLSILNHLNVDVLVDAVLAKKNLGTKIDMAPITIGLGPGFEAGVDVNAVVETNRGHYLGRVYLKGRAEENTGIPGDVLGYREERVIRSPKEGKVKLIKDIGDYVKKGYEILYVDDTLVTASIDGVIRGLIMDGYEVYENMKIGDIDPRGNKEHCYTVSDKALAVAGGVLEAIFMLGGF</sequence>
<reference evidence="2 3" key="1">
    <citation type="journal article" date="2011" name="J. Bacteriol.">
        <title>Draft genome sequence of Caloramator australicus strain RC3T, a thermoanaerobe from the Great Artesian Basin of Australia.</title>
        <authorList>
            <person name="Ogg C.D."/>
            <person name="Patel B.K.C."/>
        </authorList>
    </citation>
    <scope>NUCLEOTIDE SEQUENCE [LARGE SCALE GENOMIC DNA]</scope>
    <source>
        <strain evidence="2 3">RC3</strain>
    </source>
</reference>
<comment type="caution">
    <text evidence="2">The sequence shown here is derived from an EMBL/GenBank/DDBJ whole genome shotgun (WGS) entry which is preliminary data.</text>
</comment>
<dbReference type="Pfam" id="PF12804">
    <property type="entry name" value="NTP_transf_3"/>
    <property type="match status" value="1"/>
</dbReference>
<dbReference type="SUPFAM" id="SSF53448">
    <property type="entry name" value="Nucleotide-diphospho-sugar transferases"/>
    <property type="match status" value="1"/>
</dbReference>
<dbReference type="InterPro" id="IPR025877">
    <property type="entry name" value="MobA-like_NTP_Trfase"/>
</dbReference>
<name>I7K8G6_9CLOT</name>
<dbReference type="RefSeq" id="WP_008909098.1">
    <property type="nucleotide sequence ID" value="NZ_CAKP01000096.1"/>
</dbReference>
<dbReference type="STRING" id="857293.CAAU_1756"/>
<protein>
    <submittedName>
        <fullName evidence="2">Xanthine and CO dehydrogenases maturation factor,XdhC/CoxF family</fullName>
    </submittedName>
</protein>
<dbReference type="Proteomes" id="UP000007652">
    <property type="component" value="Unassembled WGS sequence"/>
</dbReference>
<accession>I7K8G6</accession>
<evidence type="ECO:0000259" key="1">
    <source>
        <dbReference type="Pfam" id="PF12804"/>
    </source>
</evidence>
<dbReference type="Gene3D" id="3.90.550.10">
    <property type="entry name" value="Spore Coat Polysaccharide Biosynthesis Protein SpsA, Chain A"/>
    <property type="match status" value="1"/>
</dbReference>
<dbReference type="AlphaFoldDB" id="I7K8G6"/>
<dbReference type="eggNOG" id="COG3608">
    <property type="taxonomic scope" value="Bacteria"/>
</dbReference>
<dbReference type="InterPro" id="IPR029044">
    <property type="entry name" value="Nucleotide-diphossugar_trans"/>
</dbReference>
<organism evidence="2 3">
    <name type="scientific">Caloramator australicus RC3</name>
    <dbReference type="NCBI Taxonomy" id="857293"/>
    <lineage>
        <taxon>Bacteria</taxon>
        <taxon>Bacillati</taxon>
        <taxon>Bacillota</taxon>
        <taxon>Clostridia</taxon>
        <taxon>Eubacteriales</taxon>
        <taxon>Clostridiaceae</taxon>
        <taxon>Caloramator</taxon>
    </lineage>
</organism>
<evidence type="ECO:0000313" key="2">
    <source>
        <dbReference type="EMBL" id="CCJ33840.1"/>
    </source>
</evidence>
<dbReference type="eggNOG" id="COG2068">
    <property type="taxonomic scope" value="Bacteria"/>
</dbReference>